<dbReference type="InterPro" id="IPR003593">
    <property type="entry name" value="AAA+_ATPase"/>
</dbReference>
<evidence type="ECO:0000259" key="2">
    <source>
        <dbReference type="SMART" id="SM00382"/>
    </source>
</evidence>
<feature type="region of interest" description="Disordered" evidence="1">
    <location>
        <begin position="329"/>
        <end position="380"/>
    </location>
</feature>
<organism evidence="3 4">
    <name type="scientific">Paraconiothyrium brasiliense</name>
    <dbReference type="NCBI Taxonomy" id="300254"/>
    <lineage>
        <taxon>Eukaryota</taxon>
        <taxon>Fungi</taxon>
        <taxon>Dikarya</taxon>
        <taxon>Ascomycota</taxon>
        <taxon>Pezizomycotina</taxon>
        <taxon>Dothideomycetes</taxon>
        <taxon>Pleosporomycetidae</taxon>
        <taxon>Pleosporales</taxon>
        <taxon>Massarineae</taxon>
        <taxon>Didymosphaeriaceae</taxon>
        <taxon>Paraconiothyrium</taxon>
    </lineage>
</organism>
<comment type="caution">
    <text evidence="3">The sequence shown here is derived from an EMBL/GenBank/DDBJ whole genome shotgun (WGS) entry which is preliminary data.</text>
</comment>
<accession>A0ABR3R5Q6</accession>
<dbReference type="SUPFAM" id="SSF52540">
    <property type="entry name" value="P-loop containing nucleoside triphosphate hydrolases"/>
    <property type="match status" value="1"/>
</dbReference>
<evidence type="ECO:0000256" key="1">
    <source>
        <dbReference type="SAM" id="MobiDB-lite"/>
    </source>
</evidence>
<dbReference type="CDD" id="cd19481">
    <property type="entry name" value="RecA-like_protease"/>
    <property type="match status" value="1"/>
</dbReference>
<feature type="compositionally biased region" description="Acidic residues" evidence="1">
    <location>
        <begin position="339"/>
        <end position="356"/>
    </location>
</feature>
<dbReference type="Pfam" id="PF00004">
    <property type="entry name" value="AAA"/>
    <property type="match status" value="1"/>
</dbReference>
<protein>
    <recommendedName>
        <fullName evidence="2">AAA+ ATPase domain-containing protein</fullName>
    </recommendedName>
</protein>
<evidence type="ECO:0000313" key="4">
    <source>
        <dbReference type="Proteomes" id="UP001521785"/>
    </source>
</evidence>
<dbReference type="InterPro" id="IPR054289">
    <property type="entry name" value="DUF7025"/>
</dbReference>
<keyword evidence="4" id="KW-1185">Reference proteome</keyword>
<dbReference type="PANTHER" id="PTHR46411">
    <property type="entry name" value="FAMILY ATPASE, PUTATIVE-RELATED"/>
    <property type="match status" value="1"/>
</dbReference>
<dbReference type="Proteomes" id="UP001521785">
    <property type="component" value="Unassembled WGS sequence"/>
</dbReference>
<evidence type="ECO:0000313" key="3">
    <source>
        <dbReference type="EMBL" id="KAL1599765.1"/>
    </source>
</evidence>
<dbReference type="InterPro" id="IPR003959">
    <property type="entry name" value="ATPase_AAA_core"/>
</dbReference>
<dbReference type="Pfam" id="PF22942">
    <property type="entry name" value="DUF7025"/>
    <property type="match status" value="1"/>
</dbReference>
<dbReference type="SMART" id="SM00382">
    <property type="entry name" value="AAA"/>
    <property type="match status" value="1"/>
</dbReference>
<gene>
    <name evidence="3" type="ORF">SLS60_007569</name>
</gene>
<name>A0ABR3R5Q6_9PLEO</name>
<sequence length="666" mass="75990">MTQHVQETPIGSIRAVKNLYNHSTSRSRNSAKWSEIKDPILEERRIKELGQSHFIVRRYSKQKTDDDDYTWTISSIEIKSPTLQSFLDKIFHDYPNPYADDSPYTFFPPYNPLLHRWDAIQSAIKAEGNNDLREELHMFHEEIEPLIANHVSSLAEVKRTSLLTFDQLWLVLAPGEFAVSNMAGNTCLFKIVAAKRYNYGDDDYDGDKLDNENPYWILTIGQIDWNGSQHGFTIGSAKLRYFEGSKLIQRLDYYPFEFAPDHANLREKLLQRGRKFESLRGFHVTNVHGKKFVPTRCGYSVEPIAGRFVVDAHAYYFCQSEVAPKLVDSILGTPGQKNDDDDDDDDEEDSDDDYVVEDGGKDTPAETEANNDKSQRNENLKPLTDDECLLAVPRVKGFDLQGKEWCLVNVDDIRDPEWNDHPYDNLVLKEEQKTLLMAFADNQVRNTGFDDFVKHKGEGTIILLAGPPGVGKTLTSEAVAEKSRVPLYMLSAGELGSRPEDLEAGLKRALTCCQLWGAVLLIDEADVFMESRSSNNLIRNELVSIFLRQLEYYQGLLFLTTNRISTIDPAFRSRVDLILPYHDLDEAARKQVWKNFIRRLPADDVQMNDSDFDELAKTAMNGREIKNLIKTALVLGARDKPLKMNHFDVVLGIRKEVDQLEFGGLD</sequence>
<reference evidence="3 4" key="1">
    <citation type="submission" date="2024-02" db="EMBL/GenBank/DDBJ databases">
        <title>De novo assembly and annotation of 12 fungi associated with fruit tree decline syndrome in Ontario, Canada.</title>
        <authorList>
            <person name="Sulman M."/>
            <person name="Ellouze W."/>
            <person name="Ilyukhin E."/>
        </authorList>
    </citation>
    <scope>NUCLEOTIDE SEQUENCE [LARGE SCALE GENOMIC DNA]</scope>
    <source>
        <strain evidence="3 4">M42-189</strain>
    </source>
</reference>
<feature type="compositionally biased region" description="Basic and acidic residues" evidence="1">
    <location>
        <begin position="358"/>
        <end position="379"/>
    </location>
</feature>
<proteinExistence type="predicted"/>
<dbReference type="PANTHER" id="PTHR46411:SF3">
    <property type="entry name" value="AAA+ ATPASE DOMAIN-CONTAINING PROTEIN"/>
    <property type="match status" value="1"/>
</dbReference>
<dbReference type="Gene3D" id="3.40.50.300">
    <property type="entry name" value="P-loop containing nucleotide triphosphate hydrolases"/>
    <property type="match status" value="1"/>
</dbReference>
<dbReference type="EMBL" id="JAKJXO020000010">
    <property type="protein sequence ID" value="KAL1599765.1"/>
    <property type="molecule type" value="Genomic_DNA"/>
</dbReference>
<feature type="domain" description="AAA+ ATPase" evidence="2">
    <location>
        <begin position="458"/>
        <end position="585"/>
    </location>
</feature>
<dbReference type="InterPro" id="IPR027417">
    <property type="entry name" value="P-loop_NTPase"/>
</dbReference>